<dbReference type="PANTHER" id="PTHR35524">
    <property type="entry name" value="ALPHA-ACETOLACTATE DECARBOXYLASE"/>
    <property type="match status" value="1"/>
</dbReference>
<keyword evidence="13" id="KW-1185">Reference proteome</keyword>
<sequence>MKNKMKLMLLAVLCAGLLAGCSNSNGEALSMVKNDTLYQVSTINSLLAGNYDGFKTFGDLKKYGNVGIGTFNTLDGEMVMIDNKVYKIKSTGEVLEVNDSETTPFAAVTHFDEDATVDLANIANLEALEAELDKLIENKNMFYVFRIDGTFKTIKARSVPSQQKPYPVMTEVVKEQVVFNFSDVKGSIVGLWCPEYVGGVNVPGYHFHFISEDRTMGGHLLDASFEKAQAFTDPTDGFVMALSPNEPEGSVKDLDSELDAVEQ</sequence>
<keyword evidence="6 9" id="KW-0210">Decarboxylase</keyword>
<evidence type="ECO:0000256" key="4">
    <source>
        <dbReference type="ARBA" id="ARBA00013204"/>
    </source>
</evidence>
<feature type="signal peptide" evidence="11">
    <location>
        <begin position="1"/>
        <end position="24"/>
    </location>
</feature>
<gene>
    <name evidence="12" type="primary">budA</name>
    <name evidence="12" type="ORF">GH808_00320</name>
</gene>
<evidence type="ECO:0000256" key="7">
    <source>
        <dbReference type="ARBA" id="ARBA00023061"/>
    </source>
</evidence>
<dbReference type="RefSeq" id="WP_186840809.1">
    <property type="nucleotide sequence ID" value="NZ_WJBC01000001.1"/>
</dbReference>
<evidence type="ECO:0000256" key="10">
    <source>
        <dbReference type="SAM" id="MobiDB-lite"/>
    </source>
</evidence>
<accession>A0ABR6WQI9</accession>
<keyword evidence="7 9" id="KW-0005">Acetoin biosynthesis</keyword>
<proteinExistence type="inferred from homology"/>
<protein>
    <recommendedName>
        <fullName evidence="5 9">Alpha-acetolactate decarboxylase</fullName>
        <ecNumber evidence="4 9">4.1.1.5</ecNumber>
    </recommendedName>
</protein>
<evidence type="ECO:0000256" key="1">
    <source>
        <dbReference type="ARBA" id="ARBA00001784"/>
    </source>
</evidence>
<evidence type="ECO:0000313" key="12">
    <source>
        <dbReference type="EMBL" id="MBC3802887.1"/>
    </source>
</evidence>
<evidence type="ECO:0000256" key="9">
    <source>
        <dbReference type="PIRNR" id="PIRNR001332"/>
    </source>
</evidence>
<dbReference type="CDD" id="cd17299">
    <property type="entry name" value="acetolactate_decarboxylase"/>
    <property type="match status" value="1"/>
</dbReference>
<evidence type="ECO:0000256" key="5">
    <source>
        <dbReference type="ARBA" id="ARBA00020164"/>
    </source>
</evidence>
<evidence type="ECO:0000256" key="3">
    <source>
        <dbReference type="ARBA" id="ARBA00007106"/>
    </source>
</evidence>
<evidence type="ECO:0000256" key="6">
    <source>
        <dbReference type="ARBA" id="ARBA00022793"/>
    </source>
</evidence>
<evidence type="ECO:0000256" key="2">
    <source>
        <dbReference type="ARBA" id="ARBA00005170"/>
    </source>
</evidence>
<feature type="region of interest" description="Disordered" evidence="10">
    <location>
        <begin position="243"/>
        <end position="263"/>
    </location>
</feature>
<dbReference type="PIRSF" id="PIRSF001332">
    <property type="entry name" value="Acetolac_decarb"/>
    <property type="match status" value="1"/>
</dbReference>
<feature type="chain" id="PRO_5047211299" description="Alpha-acetolactate decarboxylase" evidence="11">
    <location>
        <begin position="25"/>
        <end position="263"/>
    </location>
</feature>
<dbReference type="GO" id="GO:0047605">
    <property type="term" value="F:acetolactate decarboxylase activity"/>
    <property type="evidence" value="ECO:0007669"/>
    <property type="project" value="UniProtKB-EC"/>
</dbReference>
<dbReference type="SUPFAM" id="SSF117856">
    <property type="entry name" value="AF0104/ALDC/Ptd012-like"/>
    <property type="match status" value="1"/>
</dbReference>
<reference evidence="12 13" key="1">
    <citation type="journal article" date="2020" name="mSystems">
        <title>Defining Genomic and Predicted Metabolic Features of the Acetobacterium Genus.</title>
        <authorList>
            <person name="Ross D.E."/>
            <person name="Marshall C.W."/>
            <person name="Gulliver D."/>
            <person name="May H.D."/>
            <person name="Norman R.S."/>
        </authorList>
    </citation>
    <scope>NUCLEOTIDE SEQUENCE [LARGE SCALE GENOMIC DNA]</scope>
    <source>
        <strain evidence="12 13">DSM 8238</strain>
    </source>
</reference>
<name>A0ABR6WQI9_9FIRM</name>
<comment type="catalytic activity">
    <reaction evidence="1 9">
        <text>(2S)-2-acetolactate + H(+) = (R)-acetoin + CO2</text>
        <dbReference type="Rhea" id="RHEA:21580"/>
        <dbReference type="ChEBI" id="CHEBI:15378"/>
        <dbReference type="ChEBI" id="CHEBI:15686"/>
        <dbReference type="ChEBI" id="CHEBI:16526"/>
        <dbReference type="ChEBI" id="CHEBI:58476"/>
        <dbReference type="EC" id="4.1.1.5"/>
    </reaction>
</comment>
<evidence type="ECO:0000313" key="13">
    <source>
        <dbReference type="Proteomes" id="UP000603234"/>
    </source>
</evidence>
<evidence type="ECO:0000256" key="11">
    <source>
        <dbReference type="SAM" id="SignalP"/>
    </source>
</evidence>
<dbReference type="Proteomes" id="UP000603234">
    <property type="component" value="Unassembled WGS sequence"/>
</dbReference>
<dbReference type="Gene3D" id="3.30.1330.80">
    <property type="entry name" value="Hypothetical protein, similar to alpha- acetolactate decarboxylase, domain 2"/>
    <property type="match status" value="2"/>
</dbReference>
<dbReference type="EC" id="4.1.1.5" evidence="4 9"/>
<dbReference type="EMBL" id="WJBC01000001">
    <property type="protein sequence ID" value="MBC3802887.1"/>
    <property type="molecule type" value="Genomic_DNA"/>
</dbReference>
<evidence type="ECO:0000256" key="8">
    <source>
        <dbReference type="ARBA" id="ARBA00023239"/>
    </source>
</evidence>
<dbReference type="PROSITE" id="PS51257">
    <property type="entry name" value="PROKAR_LIPOPROTEIN"/>
    <property type="match status" value="1"/>
</dbReference>
<keyword evidence="11" id="KW-0732">Signal</keyword>
<dbReference type="PANTHER" id="PTHR35524:SF1">
    <property type="entry name" value="ALPHA-ACETOLACTATE DECARBOXYLASE"/>
    <property type="match status" value="1"/>
</dbReference>
<comment type="caution">
    <text evidence="12">The sequence shown here is derived from an EMBL/GenBank/DDBJ whole genome shotgun (WGS) entry which is preliminary data.</text>
</comment>
<keyword evidence="8 9" id="KW-0456">Lyase</keyword>
<dbReference type="InterPro" id="IPR005128">
    <property type="entry name" value="Acetolactate_a_deCO2ase"/>
</dbReference>
<dbReference type="NCBIfam" id="TIGR01252">
    <property type="entry name" value="acetolac_decarb"/>
    <property type="match status" value="1"/>
</dbReference>
<dbReference type="Pfam" id="PF03306">
    <property type="entry name" value="AAL_decarboxy"/>
    <property type="match status" value="1"/>
</dbReference>
<comment type="pathway">
    <text evidence="2 9">Polyol metabolism; (R,R)-butane-2,3-diol biosynthesis; (R,R)-butane-2,3-diol from pyruvate: step 2/3.</text>
</comment>
<comment type="similarity">
    <text evidence="3 9">Belongs to the alpha-acetolactate decarboxylase family.</text>
</comment>
<organism evidence="12 13">
    <name type="scientific">Acetobacterium fimetarium</name>
    <dbReference type="NCBI Taxonomy" id="52691"/>
    <lineage>
        <taxon>Bacteria</taxon>
        <taxon>Bacillati</taxon>
        <taxon>Bacillota</taxon>
        <taxon>Clostridia</taxon>
        <taxon>Eubacteriales</taxon>
        <taxon>Eubacteriaceae</taxon>
        <taxon>Acetobacterium</taxon>
    </lineage>
</organism>